<comment type="caution">
    <text evidence="10">The sequence shown here is derived from an EMBL/GenBank/DDBJ whole genome shotgun (WGS) entry which is preliminary data.</text>
</comment>
<keyword evidence="8 9" id="KW-0051">Antiviral defense</keyword>
<evidence type="ECO:0000313" key="11">
    <source>
        <dbReference type="Proteomes" id="UP000077857"/>
    </source>
</evidence>
<evidence type="ECO:0000256" key="2">
    <source>
        <dbReference type="ARBA" id="ARBA00009959"/>
    </source>
</evidence>
<sequence>MAAYEHLYIVTYDISDTKRWRRVFRLMKGYGDWLQLSVFQCRLSRKRHAELVALLDGIIHHSDDHVLIINVGPAETVKPSVVSLGKDFEVVERQPVIV</sequence>
<keyword evidence="3 9" id="KW-0540">Nuclease</keyword>
<evidence type="ECO:0000256" key="4">
    <source>
        <dbReference type="ARBA" id="ARBA00022723"/>
    </source>
</evidence>
<evidence type="ECO:0000256" key="3">
    <source>
        <dbReference type="ARBA" id="ARBA00022722"/>
    </source>
</evidence>
<dbReference type="EMBL" id="LUUJ01000136">
    <property type="protein sequence ID" value="OAI10316.1"/>
    <property type="molecule type" value="Genomic_DNA"/>
</dbReference>
<dbReference type="Gene3D" id="3.30.70.240">
    <property type="match status" value="1"/>
</dbReference>
<dbReference type="EC" id="3.1.-.-" evidence="9"/>
<evidence type="ECO:0000313" key="10">
    <source>
        <dbReference type="EMBL" id="OAI10316.1"/>
    </source>
</evidence>
<keyword evidence="4 9" id="KW-0479">Metal-binding</keyword>
<dbReference type="GO" id="GO:0043571">
    <property type="term" value="P:maintenance of CRISPR repeat elements"/>
    <property type="evidence" value="ECO:0007669"/>
    <property type="project" value="UniProtKB-UniRule"/>
</dbReference>
<dbReference type="GO" id="GO:0016787">
    <property type="term" value="F:hydrolase activity"/>
    <property type="evidence" value="ECO:0007669"/>
    <property type="project" value="UniProtKB-KW"/>
</dbReference>
<evidence type="ECO:0000256" key="1">
    <source>
        <dbReference type="ARBA" id="ARBA00001946"/>
    </source>
</evidence>
<proteinExistence type="inferred from homology"/>
<dbReference type="GO" id="GO:0051607">
    <property type="term" value="P:defense response to virus"/>
    <property type="evidence" value="ECO:0007669"/>
    <property type="project" value="UniProtKB-UniRule"/>
</dbReference>
<dbReference type="InterPro" id="IPR021127">
    <property type="entry name" value="CRISPR_associated_Cas2"/>
</dbReference>
<dbReference type="GO" id="GO:0004521">
    <property type="term" value="F:RNA endonuclease activity"/>
    <property type="evidence" value="ECO:0007669"/>
    <property type="project" value="InterPro"/>
</dbReference>
<dbReference type="AlphaFoldDB" id="A0A177MX90"/>
<dbReference type="OrthoDB" id="9798176at2"/>
<gene>
    <name evidence="9" type="primary">cas2</name>
    <name evidence="10" type="ORF">A1507_21695</name>
</gene>
<comment type="subunit">
    <text evidence="9">Homodimer, forms a heterotetramer with a Cas1 homodimer.</text>
</comment>
<dbReference type="CDD" id="cd09725">
    <property type="entry name" value="Cas2_I_II_III"/>
    <property type="match status" value="1"/>
</dbReference>
<evidence type="ECO:0000256" key="6">
    <source>
        <dbReference type="ARBA" id="ARBA00022801"/>
    </source>
</evidence>
<evidence type="ECO:0000256" key="7">
    <source>
        <dbReference type="ARBA" id="ARBA00022842"/>
    </source>
</evidence>
<dbReference type="SUPFAM" id="SSF143430">
    <property type="entry name" value="TTP0101/SSO1404-like"/>
    <property type="match status" value="1"/>
</dbReference>
<dbReference type="RefSeq" id="WP_064042697.1">
    <property type="nucleotide sequence ID" value="NZ_LUUJ01000136.1"/>
</dbReference>
<comment type="cofactor">
    <cofactor evidence="1 9">
        <name>Mg(2+)</name>
        <dbReference type="ChEBI" id="CHEBI:18420"/>
    </cofactor>
</comment>
<keyword evidence="6 9" id="KW-0378">Hydrolase</keyword>
<name>A0A177MX90_9GAMM</name>
<dbReference type="PANTHER" id="PTHR34405:SF3">
    <property type="entry name" value="CRISPR-ASSOCIATED ENDORIBONUCLEASE CAS2 3"/>
    <property type="match status" value="1"/>
</dbReference>
<accession>A0A177MX90</accession>
<dbReference type="InterPro" id="IPR019199">
    <property type="entry name" value="Virulence_VapD/CRISPR_Cas2"/>
</dbReference>
<dbReference type="PANTHER" id="PTHR34405">
    <property type="entry name" value="CRISPR-ASSOCIATED ENDORIBONUCLEASE CAS2"/>
    <property type="match status" value="1"/>
</dbReference>
<evidence type="ECO:0000256" key="9">
    <source>
        <dbReference type="HAMAP-Rule" id="MF_01471"/>
    </source>
</evidence>
<protein>
    <recommendedName>
        <fullName evidence="9">CRISPR-associated endoribonuclease Cas2</fullName>
        <ecNumber evidence="9">3.1.-.-</ecNumber>
    </recommendedName>
</protein>
<feature type="binding site" evidence="9">
    <location>
        <position position="13"/>
    </location>
    <ligand>
        <name>Mg(2+)</name>
        <dbReference type="ChEBI" id="CHEBI:18420"/>
        <note>catalytic</note>
    </ligand>
</feature>
<keyword evidence="7 9" id="KW-0460">Magnesium</keyword>
<evidence type="ECO:0000256" key="8">
    <source>
        <dbReference type="ARBA" id="ARBA00023118"/>
    </source>
</evidence>
<dbReference type="HAMAP" id="MF_01471">
    <property type="entry name" value="Cas2"/>
    <property type="match status" value="1"/>
</dbReference>
<dbReference type="Pfam" id="PF09827">
    <property type="entry name" value="CRISPR_Cas2"/>
    <property type="match status" value="1"/>
</dbReference>
<organism evidence="10 11">
    <name type="scientific">Methylomonas koyamae</name>
    <dbReference type="NCBI Taxonomy" id="702114"/>
    <lineage>
        <taxon>Bacteria</taxon>
        <taxon>Pseudomonadati</taxon>
        <taxon>Pseudomonadota</taxon>
        <taxon>Gammaproteobacteria</taxon>
        <taxon>Methylococcales</taxon>
        <taxon>Methylococcaceae</taxon>
        <taxon>Methylomonas</taxon>
    </lineage>
</organism>
<comment type="similarity">
    <text evidence="2 9">Belongs to the CRISPR-associated endoribonuclease Cas2 protein family.</text>
</comment>
<dbReference type="Proteomes" id="UP000077857">
    <property type="component" value="Unassembled WGS sequence"/>
</dbReference>
<dbReference type="GO" id="GO:0046872">
    <property type="term" value="F:metal ion binding"/>
    <property type="evidence" value="ECO:0007669"/>
    <property type="project" value="UniProtKB-UniRule"/>
</dbReference>
<dbReference type="NCBIfam" id="TIGR01573">
    <property type="entry name" value="cas2"/>
    <property type="match status" value="1"/>
</dbReference>
<reference evidence="10 11" key="1">
    <citation type="submission" date="2016-03" db="EMBL/GenBank/DDBJ databases">
        <authorList>
            <person name="Ploux O."/>
        </authorList>
    </citation>
    <scope>NUCLEOTIDE SEQUENCE [LARGE SCALE GENOMIC DNA]</scope>
    <source>
        <strain evidence="10 11">R-45378</strain>
    </source>
</reference>
<evidence type="ECO:0000256" key="5">
    <source>
        <dbReference type="ARBA" id="ARBA00022759"/>
    </source>
</evidence>
<comment type="function">
    <text evidence="9">CRISPR (clustered regularly interspaced short palindromic repeat), is an adaptive immune system that provides protection against mobile genetic elements (viruses, transposable elements and conjugative plasmids). CRISPR clusters contain sequences complementary to antecedent mobile elements and target invading nucleic acids. CRISPR clusters are transcribed and processed into CRISPR RNA (crRNA). Functions as a ssRNA-specific endoribonuclease. Involved in the integration of spacer DNA into the CRISPR cassette.</text>
</comment>
<keyword evidence="5 9" id="KW-0255">Endonuclease</keyword>